<gene>
    <name evidence="7" type="ORF">BCR32DRAFT_270218</name>
</gene>
<evidence type="ECO:0000259" key="6">
    <source>
        <dbReference type="PROSITE" id="PS50144"/>
    </source>
</evidence>
<feature type="domain" description="MATH" evidence="6">
    <location>
        <begin position="531"/>
        <end position="585"/>
    </location>
</feature>
<dbReference type="PROSITE" id="PS50002">
    <property type="entry name" value="SH3"/>
    <property type="match status" value="1"/>
</dbReference>
<evidence type="ECO:0000313" key="8">
    <source>
        <dbReference type="Proteomes" id="UP000193944"/>
    </source>
</evidence>
<keyword evidence="2" id="KW-0175">Coiled coil</keyword>
<evidence type="ECO:0000259" key="5">
    <source>
        <dbReference type="PROSITE" id="PS50002"/>
    </source>
</evidence>
<dbReference type="SUPFAM" id="SSF49599">
    <property type="entry name" value="TRAF domain-like"/>
    <property type="match status" value="5"/>
</dbReference>
<feature type="region of interest" description="Disordered" evidence="4">
    <location>
        <begin position="950"/>
        <end position="987"/>
    </location>
</feature>
<dbReference type="PROSITE" id="PS50144">
    <property type="entry name" value="MATH"/>
    <property type="match status" value="4"/>
</dbReference>
<dbReference type="AlphaFoldDB" id="A0A1Y1WY84"/>
<organism evidence="7 8">
    <name type="scientific">Anaeromyces robustus</name>
    <dbReference type="NCBI Taxonomy" id="1754192"/>
    <lineage>
        <taxon>Eukaryota</taxon>
        <taxon>Fungi</taxon>
        <taxon>Fungi incertae sedis</taxon>
        <taxon>Chytridiomycota</taxon>
        <taxon>Chytridiomycota incertae sedis</taxon>
        <taxon>Neocallimastigomycetes</taxon>
        <taxon>Neocallimastigales</taxon>
        <taxon>Neocallimastigaceae</taxon>
        <taxon>Anaeromyces</taxon>
    </lineage>
</organism>
<accession>A0A1Y1WY84</accession>
<dbReference type="InterPro" id="IPR050804">
    <property type="entry name" value="MCC"/>
</dbReference>
<evidence type="ECO:0000256" key="3">
    <source>
        <dbReference type="PROSITE-ProRule" id="PRU00192"/>
    </source>
</evidence>
<dbReference type="PANTHER" id="PTHR46236:SF35">
    <property type="entry name" value="MATH DOMAIN-CONTAINING PROTEIN"/>
    <property type="match status" value="1"/>
</dbReference>
<evidence type="ECO:0000256" key="4">
    <source>
        <dbReference type="SAM" id="MobiDB-lite"/>
    </source>
</evidence>
<dbReference type="CDD" id="cd00174">
    <property type="entry name" value="SH3"/>
    <property type="match status" value="1"/>
</dbReference>
<dbReference type="SMART" id="SM00326">
    <property type="entry name" value="SH3"/>
    <property type="match status" value="1"/>
</dbReference>
<dbReference type="OrthoDB" id="289038at2759"/>
<name>A0A1Y1WY84_9FUNG</name>
<reference evidence="7 8" key="2">
    <citation type="submission" date="2016-08" db="EMBL/GenBank/DDBJ databases">
        <title>Pervasive Adenine N6-methylation of Active Genes in Fungi.</title>
        <authorList>
            <consortium name="DOE Joint Genome Institute"/>
            <person name="Mondo S.J."/>
            <person name="Dannebaum R.O."/>
            <person name="Kuo R.C."/>
            <person name="Labutti K."/>
            <person name="Haridas S."/>
            <person name="Kuo A."/>
            <person name="Salamov A."/>
            <person name="Ahrendt S.R."/>
            <person name="Lipzen A."/>
            <person name="Sullivan W."/>
            <person name="Andreopoulos W.B."/>
            <person name="Clum A."/>
            <person name="Lindquist E."/>
            <person name="Daum C."/>
            <person name="Ramamoorthy G.K."/>
            <person name="Gryganskyi A."/>
            <person name="Culley D."/>
            <person name="Magnuson J.K."/>
            <person name="James T.Y."/>
            <person name="O'Malley M.A."/>
            <person name="Stajich J.E."/>
            <person name="Spatafora J.W."/>
            <person name="Visel A."/>
            <person name="Grigoriev I.V."/>
        </authorList>
    </citation>
    <scope>NUCLEOTIDE SEQUENCE [LARGE SCALE GENOMIC DNA]</scope>
    <source>
        <strain evidence="7 8">S4</strain>
    </source>
</reference>
<dbReference type="PANTHER" id="PTHR46236">
    <property type="entry name" value="TRAF-LIKE SUPERFAMILY PROTEIN"/>
    <property type="match status" value="1"/>
</dbReference>
<evidence type="ECO:0000313" key="7">
    <source>
        <dbReference type="EMBL" id="ORX78166.1"/>
    </source>
</evidence>
<feature type="compositionally biased region" description="Basic and acidic residues" evidence="4">
    <location>
        <begin position="792"/>
        <end position="807"/>
    </location>
</feature>
<dbReference type="Pfam" id="PF22486">
    <property type="entry name" value="MATH_2"/>
    <property type="match status" value="4"/>
</dbReference>
<dbReference type="Gene3D" id="2.30.30.40">
    <property type="entry name" value="SH3 Domains"/>
    <property type="match status" value="1"/>
</dbReference>
<dbReference type="InterPro" id="IPR001452">
    <property type="entry name" value="SH3_domain"/>
</dbReference>
<feature type="domain" description="SH3" evidence="5">
    <location>
        <begin position="838"/>
        <end position="901"/>
    </location>
</feature>
<feature type="region of interest" description="Disordered" evidence="4">
    <location>
        <begin position="792"/>
        <end position="824"/>
    </location>
</feature>
<dbReference type="InterPro" id="IPR036028">
    <property type="entry name" value="SH3-like_dom_sf"/>
</dbReference>
<dbReference type="InterPro" id="IPR008974">
    <property type="entry name" value="TRAF-like"/>
</dbReference>
<evidence type="ECO:0000256" key="2">
    <source>
        <dbReference type="ARBA" id="ARBA00023054"/>
    </source>
</evidence>
<dbReference type="CDD" id="cd00121">
    <property type="entry name" value="MATH"/>
    <property type="match status" value="4"/>
</dbReference>
<evidence type="ECO:0000256" key="1">
    <source>
        <dbReference type="ARBA" id="ARBA00022443"/>
    </source>
</evidence>
<dbReference type="EMBL" id="MCFG01000220">
    <property type="protein sequence ID" value="ORX78166.1"/>
    <property type="molecule type" value="Genomic_DNA"/>
</dbReference>
<comment type="caution">
    <text evidence="7">The sequence shown here is derived from an EMBL/GenBank/DDBJ whole genome shotgun (WGS) entry which is preliminary data.</text>
</comment>
<dbReference type="Gene3D" id="2.60.210.10">
    <property type="entry name" value="Apoptosis, Tumor Necrosis Factor Receptor Associated Protein 2, Chain A"/>
    <property type="match status" value="5"/>
</dbReference>
<feature type="domain" description="MATH" evidence="6">
    <location>
        <begin position="644"/>
        <end position="778"/>
    </location>
</feature>
<feature type="domain" description="MATH" evidence="6">
    <location>
        <begin position="367"/>
        <end position="500"/>
    </location>
</feature>
<dbReference type="STRING" id="1754192.A0A1Y1WY84"/>
<reference evidence="7 8" key="1">
    <citation type="submission" date="2016-08" db="EMBL/GenBank/DDBJ databases">
        <title>A Parts List for Fungal Cellulosomes Revealed by Comparative Genomics.</title>
        <authorList>
            <consortium name="DOE Joint Genome Institute"/>
            <person name="Haitjema C.H."/>
            <person name="Gilmore S.P."/>
            <person name="Henske J.K."/>
            <person name="Solomon K.V."/>
            <person name="De Groot R."/>
            <person name="Kuo A."/>
            <person name="Mondo S.J."/>
            <person name="Salamov A.A."/>
            <person name="Labutti K."/>
            <person name="Zhao Z."/>
            <person name="Chiniquy J."/>
            <person name="Barry K."/>
            <person name="Brewer H.M."/>
            <person name="Purvine S.O."/>
            <person name="Wright A.T."/>
            <person name="Boxma B."/>
            <person name="Van Alen T."/>
            <person name="Hackstein J.H."/>
            <person name="Baker S.E."/>
            <person name="Grigoriev I.V."/>
            <person name="O'Malley M.A."/>
        </authorList>
    </citation>
    <scope>NUCLEOTIDE SEQUENCE [LARGE SCALE GENOMIC DNA]</scope>
    <source>
        <strain evidence="7 8">S4</strain>
    </source>
</reference>
<dbReference type="InterPro" id="IPR002083">
    <property type="entry name" value="MATH/TRAF_dom"/>
</dbReference>
<dbReference type="SMART" id="SM00061">
    <property type="entry name" value="MATH"/>
    <property type="match status" value="4"/>
</dbReference>
<proteinExistence type="predicted"/>
<feature type="domain" description="MATH" evidence="6">
    <location>
        <begin position="200"/>
        <end position="335"/>
    </location>
</feature>
<evidence type="ECO:0008006" key="9">
    <source>
        <dbReference type="Google" id="ProtNLM"/>
    </source>
</evidence>
<dbReference type="Proteomes" id="UP000193944">
    <property type="component" value="Unassembled WGS sequence"/>
</dbReference>
<dbReference type="Pfam" id="PF14604">
    <property type="entry name" value="SH3_9"/>
    <property type="match status" value="1"/>
</dbReference>
<feature type="compositionally biased region" description="Low complexity" evidence="4">
    <location>
        <begin position="812"/>
        <end position="824"/>
    </location>
</feature>
<protein>
    <recommendedName>
        <fullName evidence="9">SH3 domain-containing protein</fullName>
    </recommendedName>
</protein>
<keyword evidence="1 3" id="KW-0728">SH3 domain</keyword>
<dbReference type="SUPFAM" id="SSF50044">
    <property type="entry name" value="SH3-domain"/>
    <property type="match status" value="1"/>
</dbReference>
<keyword evidence="8" id="KW-1185">Reference proteome</keyword>
<sequence length="987" mass="117232">MTSNTVRKRFIDNLKNLIKNDNYKGQKVISEDFYEWRIENWKKMKKEDYEFSPIFNLCNEEWKIGAYKGYSKFKFNFLDLIIMNIGVMGKIINYNCAIAIHSINDYTTYISMQMDDNSFTLKEKLCRFTKSDYKDKFKTILKENKVIISVYIQIYEIKDNKESLTSSIKEHFVDKEEFIEDMECEVDHIKIANGLKFIDKNYFEWKIEDWKKMEEDNDFDEEEYSPEFEIGKHHWRLKLYPNGCKDCKDFISLKLENMDVETYKTTHIFVRFILFIANYYDYGVHYEKKKTSYFSGIICDCGENQFIAKKDLYNNFEKFSKPFIQDNKVIFGTYVEVYNYDKSFLFYDELEESINNFCGELNNYLDYDEYEFTIGNWKKIKNENSTYISSPEFNIGGYNWTLLIYPNEESSNEKKFSIRLHNSETLSSKIYNFIAVDYILYIRDYNSYSYSLMSSPETKFFNYYFTESEEYFENSDLYSKNKLTNKSLIESNKLIVGCLLRIQSINKDILGKGLKSIILPNISYNKGIIDEDCYEWEIKDWENIKDKEEEIKSPEFNLCNYKWNLGIYPNGYNECVKDNLSFSLYNLTVLEDNFPKDQNVFSAHIFYIRNKHNFSYFHFFGKFIYGLKECIGDTEMMNDNIIGRGYFEFNINCWECFTLKKDPLSFGFTIGNYWWQCIIYQNSKSGKDKNYISLYLKCKELEDENSLRKNDKVYVKYVLYIRNPSNLLYITTKASSSVSCFDKENIEQGYEYFIDKSELTNEDKPLLENDSIIYGCYLCIYKNKDLEKIKEKEKEKEKISEKEKEAQKYSINNGGNSSSSSNNNCNTTTNTLPYLLNENGDLAKALYEFKGSNEYELSFSKNDYIRVIDWNFKEGWAYGYKSGFLQKKGTFPKALIQKCEESTNELSNLPTNLPPNTQFSSYPQPYPYPYPYSYPYSNTNPYNLQFQPILQDNNQPSAPPLNENPSDPEDQPPSYEEIIQNDDLLQH</sequence>